<proteinExistence type="predicted"/>
<keyword evidence="1" id="KW-1133">Transmembrane helix</keyword>
<accession>A0A1G2BU94</accession>
<keyword evidence="1" id="KW-0812">Transmembrane</keyword>
<evidence type="ECO:0000313" key="2">
    <source>
        <dbReference type="EMBL" id="OGY91817.1"/>
    </source>
</evidence>
<gene>
    <name evidence="2" type="ORF">A3H70_04910</name>
</gene>
<feature type="transmembrane region" description="Helical" evidence="1">
    <location>
        <begin position="42"/>
        <end position="63"/>
    </location>
</feature>
<dbReference type="STRING" id="1798553.A3H70_04910"/>
<dbReference type="AlphaFoldDB" id="A0A1G2BU94"/>
<dbReference type="Proteomes" id="UP000178109">
    <property type="component" value="Unassembled WGS sequence"/>
</dbReference>
<name>A0A1G2BU94_9BACT</name>
<sequence length="117" mass="12437">MSYYLAAAKGFVKTREFLDKIGKQTGFGETAKTGDAGVYAKLAAIMNIVLGLVGILATIYLIYSGIKWLRSGGSEEMIKEAKDGIRSALIGLLVVFGGYVLVNFIIERLISAVGAIG</sequence>
<comment type="caution">
    <text evidence="2">The sequence shown here is derived from an EMBL/GenBank/DDBJ whole genome shotgun (WGS) entry which is preliminary data.</text>
</comment>
<protein>
    <submittedName>
        <fullName evidence="2">Uncharacterized protein</fullName>
    </submittedName>
</protein>
<dbReference type="EMBL" id="MHKO01000036">
    <property type="protein sequence ID" value="OGY91817.1"/>
    <property type="molecule type" value="Genomic_DNA"/>
</dbReference>
<dbReference type="Pfam" id="PF18895">
    <property type="entry name" value="T4SS_pilin"/>
    <property type="match status" value="1"/>
</dbReference>
<organism evidence="2 3">
    <name type="scientific">Candidatus Komeilibacteria bacterium RIFCSPLOWO2_02_FULL_48_11</name>
    <dbReference type="NCBI Taxonomy" id="1798553"/>
    <lineage>
        <taxon>Bacteria</taxon>
        <taxon>Candidatus Komeiliibacteriota</taxon>
    </lineage>
</organism>
<dbReference type="InterPro" id="IPR043993">
    <property type="entry name" value="T4SS_pilin"/>
</dbReference>
<evidence type="ECO:0000256" key="1">
    <source>
        <dbReference type="SAM" id="Phobius"/>
    </source>
</evidence>
<keyword evidence="1" id="KW-0472">Membrane</keyword>
<evidence type="ECO:0000313" key="3">
    <source>
        <dbReference type="Proteomes" id="UP000178109"/>
    </source>
</evidence>
<feature type="transmembrane region" description="Helical" evidence="1">
    <location>
        <begin position="84"/>
        <end position="106"/>
    </location>
</feature>
<reference evidence="2 3" key="1">
    <citation type="journal article" date="2016" name="Nat. Commun.">
        <title>Thousands of microbial genomes shed light on interconnected biogeochemical processes in an aquifer system.</title>
        <authorList>
            <person name="Anantharaman K."/>
            <person name="Brown C.T."/>
            <person name="Hug L.A."/>
            <person name="Sharon I."/>
            <person name="Castelle C.J."/>
            <person name="Probst A.J."/>
            <person name="Thomas B.C."/>
            <person name="Singh A."/>
            <person name="Wilkins M.J."/>
            <person name="Karaoz U."/>
            <person name="Brodie E.L."/>
            <person name="Williams K.H."/>
            <person name="Hubbard S.S."/>
            <person name="Banfield J.F."/>
        </authorList>
    </citation>
    <scope>NUCLEOTIDE SEQUENCE [LARGE SCALE GENOMIC DNA]</scope>
</reference>